<keyword evidence="3" id="KW-1185">Reference proteome</keyword>
<name>A0ABR4BMZ3_9LECA</name>
<evidence type="ECO:0000313" key="3">
    <source>
        <dbReference type="Proteomes" id="UP001590951"/>
    </source>
</evidence>
<protein>
    <submittedName>
        <fullName evidence="2">Uncharacterized protein</fullName>
    </submittedName>
</protein>
<evidence type="ECO:0000256" key="1">
    <source>
        <dbReference type="SAM" id="MobiDB-lite"/>
    </source>
</evidence>
<evidence type="ECO:0000313" key="2">
    <source>
        <dbReference type="EMBL" id="KAL2058742.1"/>
    </source>
</evidence>
<dbReference type="EMBL" id="JBHFEH010000001">
    <property type="protein sequence ID" value="KAL2058742.1"/>
    <property type="molecule type" value="Genomic_DNA"/>
</dbReference>
<dbReference type="Proteomes" id="UP001590951">
    <property type="component" value="Unassembled WGS sequence"/>
</dbReference>
<accession>A0ABR4BMZ3</accession>
<reference evidence="2 3" key="1">
    <citation type="submission" date="2024-09" db="EMBL/GenBank/DDBJ databases">
        <title>Rethinking Asexuality: The Enigmatic Case of Functional Sexual Genes in Lepraria (Stereocaulaceae).</title>
        <authorList>
            <person name="Doellman M."/>
            <person name="Sun Y."/>
            <person name="Barcenas-Pena A."/>
            <person name="Lumbsch H.T."/>
            <person name="Grewe F."/>
        </authorList>
    </citation>
    <scope>NUCLEOTIDE SEQUENCE [LARGE SCALE GENOMIC DNA]</scope>
    <source>
        <strain evidence="2 3">Grewe 0041</strain>
    </source>
</reference>
<feature type="compositionally biased region" description="Basic and acidic residues" evidence="1">
    <location>
        <begin position="31"/>
        <end position="40"/>
    </location>
</feature>
<sequence>MASRRECRLSLLIVERRCHRSVAAVSARRPRQQELTKHDGWTSPRGAAKIQPTWHMDRIRGSSGRAAAARAARYETDDRAYSAWRLSGDGQRSAIEVVGEEEAGAYNSLLAPFGVL</sequence>
<feature type="region of interest" description="Disordered" evidence="1">
    <location>
        <begin position="25"/>
        <end position="48"/>
    </location>
</feature>
<gene>
    <name evidence="2" type="ORF">ABVK25_000033</name>
</gene>
<comment type="caution">
    <text evidence="2">The sequence shown here is derived from an EMBL/GenBank/DDBJ whole genome shotgun (WGS) entry which is preliminary data.</text>
</comment>
<organism evidence="2 3">
    <name type="scientific">Lepraria finkii</name>
    <dbReference type="NCBI Taxonomy" id="1340010"/>
    <lineage>
        <taxon>Eukaryota</taxon>
        <taxon>Fungi</taxon>
        <taxon>Dikarya</taxon>
        <taxon>Ascomycota</taxon>
        <taxon>Pezizomycotina</taxon>
        <taxon>Lecanoromycetes</taxon>
        <taxon>OSLEUM clade</taxon>
        <taxon>Lecanoromycetidae</taxon>
        <taxon>Lecanorales</taxon>
        <taxon>Lecanorineae</taxon>
        <taxon>Stereocaulaceae</taxon>
        <taxon>Lepraria</taxon>
    </lineage>
</organism>
<proteinExistence type="predicted"/>